<comment type="caution">
    <text evidence="2">The sequence shown here is derived from an EMBL/GenBank/DDBJ whole genome shotgun (WGS) entry which is preliminary data.</text>
</comment>
<dbReference type="SMART" id="SM00516">
    <property type="entry name" value="SEC14"/>
    <property type="match status" value="1"/>
</dbReference>
<dbReference type="AlphaFoldDB" id="A0A8S1MXN8"/>
<dbReference type="OMA" id="HMPWFFV"/>
<sequence length="264" mass="31428">MNQPKNNIILTDDQHEKIEQLLLKVQAEVPNLVRENLIQKYQNKDHLIRLMIAREWKVNDAFEQWKRWVEWRKQYRADDIKIEEIQQEIDLRKAFWNGVDKFGNPCLIIKTKRHFPGQSNPETLIRFFLYIIDQGIQKADLAGTGRISVIWDREGVTSKNFDTSMFTIMKKVVTLVQDNYAERLNQLFILYPNFLVKSIMTVIKPFLSEKTKSKIILCNQMKDLQQYVGENYQISDNLIYENVEQVQGQYNEENQNQIEEIINQ</sequence>
<dbReference type="InterPro" id="IPR001251">
    <property type="entry name" value="CRAL-TRIO_dom"/>
</dbReference>
<keyword evidence="3" id="KW-1185">Reference proteome</keyword>
<dbReference type="PANTHER" id="PTHR46277:SF3">
    <property type="entry name" value="BINDING PROTEIN, PUTATIVE-RELATED"/>
    <property type="match status" value="1"/>
</dbReference>
<dbReference type="EMBL" id="CAJJDM010000063">
    <property type="protein sequence ID" value="CAD8079724.1"/>
    <property type="molecule type" value="Genomic_DNA"/>
</dbReference>
<dbReference type="Proteomes" id="UP000688137">
    <property type="component" value="Unassembled WGS sequence"/>
</dbReference>
<dbReference type="CDD" id="cd00170">
    <property type="entry name" value="SEC14"/>
    <property type="match status" value="1"/>
</dbReference>
<dbReference type="Pfam" id="PF00650">
    <property type="entry name" value="CRAL_TRIO"/>
    <property type="match status" value="1"/>
</dbReference>
<reference evidence="2" key="1">
    <citation type="submission" date="2021-01" db="EMBL/GenBank/DDBJ databases">
        <authorList>
            <consortium name="Genoscope - CEA"/>
            <person name="William W."/>
        </authorList>
    </citation>
    <scope>NUCLEOTIDE SEQUENCE</scope>
</reference>
<gene>
    <name evidence="2" type="ORF">PPRIM_AZ9-3.1.T0620168</name>
</gene>
<dbReference type="PANTHER" id="PTHR46277">
    <property type="entry name" value="OS03G0850700 PROTEIN"/>
    <property type="match status" value="1"/>
</dbReference>
<protein>
    <recommendedName>
        <fullName evidence="1">CRAL-TRIO domain-containing protein</fullName>
    </recommendedName>
</protein>
<evidence type="ECO:0000313" key="3">
    <source>
        <dbReference type="Proteomes" id="UP000688137"/>
    </source>
</evidence>
<proteinExistence type="predicted"/>
<accession>A0A8S1MXN8</accession>
<name>A0A8S1MXN8_PARPR</name>
<feature type="domain" description="CRAL-TRIO" evidence="1">
    <location>
        <begin position="84"/>
        <end position="255"/>
    </location>
</feature>
<dbReference type="PROSITE" id="PS50191">
    <property type="entry name" value="CRAL_TRIO"/>
    <property type="match status" value="1"/>
</dbReference>
<evidence type="ECO:0000259" key="1">
    <source>
        <dbReference type="PROSITE" id="PS50191"/>
    </source>
</evidence>
<organism evidence="2 3">
    <name type="scientific">Paramecium primaurelia</name>
    <dbReference type="NCBI Taxonomy" id="5886"/>
    <lineage>
        <taxon>Eukaryota</taxon>
        <taxon>Sar</taxon>
        <taxon>Alveolata</taxon>
        <taxon>Ciliophora</taxon>
        <taxon>Intramacronucleata</taxon>
        <taxon>Oligohymenophorea</taxon>
        <taxon>Peniculida</taxon>
        <taxon>Parameciidae</taxon>
        <taxon>Paramecium</taxon>
    </lineage>
</organism>
<evidence type="ECO:0000313" key="2">
    <source>
        <dbReference type="EMBL" id="CAD8079724.1"/>
    </source>
</evidence>